<evidence type="ECO:0008006" key="11">
    <source>
        <dbReference type="Google" id="ProtNLM"/>
    </source>
</evidence>
<dbReference type="SMART" id="SM00240">
    <property type="entry name" value="FHA"/>
    <property type="match status" value="1"/>
</dbReference>
<dbReference type="GO" id="GO:0003677">
    <property type="term" value="F:DNA binding"/>
    <property type="evidence" value="ECO:0007669"/>
    <property type="project" value="InterPro"/>
</dbReference>
<dbReference type="Pfam" id="PF01580">
    <property type="entry name" value="FtsK_SpoIIIE"/>
    <property type="match status" value="2"/>
</dbReference>
<evidence type="ECO:0000313" key="9">
    <source>
        <dbReference type="EMBL" id="PRI10084.1"/>
    </source>
</evidence>
<dbReference type="Proteomes" id="UP000238650">
    <property type="component" value="Unassembled WGS sequence"/>
</dbReference>
<proteinExistence type="predicted"/>
<keyword evidence="6" id="KW-0812">Transmembrane</keyword>
<keyword evidence="6" id="KW-0472">Membrane</keyword>
<keyword evidence="10" id="KW-1185">Reference proteome</keyword>
<keyword evidence="1" id="KW-0597">Phosphoprotein</keyword>
<dbReference type="SUPFAM" id="SSF52540">
    <property type="entry name" value="P-loop containing nucleoside triphosphate hydrolases"/>
    <property type="match status" value="3"/>
</dbReference>
<dbReference type="InterPro" id="IPR008984">
    <property type="entry name" value="SMAD_FHA_dom_sf"/>
</dbReference>
<dbReference type="Pfam" id="PF00498">
    <property type="entry name" value="FHA"/>
    <property type="match status" value="1"/>
</dbReference>
<dbReference type="RefSeq" id="WP_105806294.1">
    <property type="nucleotide sequence ID" value="NZ_MWZD01000023.1"/>
</dbReference>
<comment type="caution">
    <text evidence="9">The sequence shown here is derived from an EMBL/GenBank/DDBJ whole genome shotgun (WGS) entry which is preliminary data.</text>
</comment>
<keyword evidence="2 4" id="KW-0547">Nucleotide-binding</keyword>
<dbReference type="SUPFAM" id="SSF49879">
    <property type="entry name" value="SMAD/FHA domain"/>
    <property type="match status" value="1"/>
</dbReference>
<keyword evidence="3 4" id="KW-0067">ATP-binding</keyword>
<evidence type="ECO:0000256" key="2">
    <source>
        <dbReference type="ARBA" id="ARBA00022741"/>
    </source>
</evidence>
<organism evidence="9 10">
    <name type="scientific">Leucobacter massiliensis</name>
    <dbReference type="NCBI Taxonomy" id="1686285"/>
    <lineage>
        <taxon>Bacteria</taxon>
        <taxon>Bacillati</taxon>
        <taxon>Actinomycetota</taxon>
        <taxon>Actinomycetes</taxon>
        <taxon>Micrococcales</taxon>
        <taxon>Microbacteriaceae</taxon>
        <taxon>Leucobacter</taxon>
    </lineage>
</organism>
<feature type="domain" description="FtsK" evidence="8">
    <location>
        <begin position="699"/>
        <end position="887"/>
    </location>
</feature>
<evidence type="ECO:0000256" key="6">
    <source>
        <dbReference type="SAM" id="Phobius"/>
    </source>
</evidence>
<evidence type="ECO:0000256" key="4">
    <source>
        <dbReference type="PROSITE-ProRule" id="PRU00289"/>
    </source>
</evidence>
<dbReference type="SMART" id="SM00382">
    <property type="entry name" value="AAA"/>
    <property type="match status" value="3"/>
</dbReference>
<evidence type="ECO:0000256" key="1">
    <source>
        <dbReference type="ARBA" id="ARBA00022553"/>
    </source>
</evidence>
<dbReference type="InterPro" id="IPR050206">
    <property type="entry name" value="FtsK/SpoIIIE/SftA"/>
</dbReference>
<dbReference type="InterPro" id="IPR000253">
    <property type="entry name" value="FHA_dom"/>
</dbReference>
<evidence type="ECO:0000259" key="7">
    <source>
        <dbReference type="PROSITE" id="PS50006"/>
    </source>
</evidence>
<sequence>MKLRVSTVKYTNDVDRELHDITLTVDVTATVGEVARSLVRAGAGHPRLHAFAVHRRAPITLLVTYPDGSRLLLDAGDAIGDSGLQSGSSTEPVLEASVVDGAPRARAPIGYLTVLGGEQEGVPFLLVAGETTVGRDRGNRVELHDPGVSRRHAVIRTSGDGLEIEDLGSANGIAVIDERGNRRETRDGVIRLERPGVVEFGTVSARIEFGAPAQGDPPRRSTIPHLQAPQVDPVYRPEPIELPAPPDSGEPTRFPLVAMAAPLLMGTVLYLVTQSVLSLVFIGLSPIIMIGSWLDNRLTRRKTKRTKQREFEAGMDLAVAELEENREQEQKARATETPASHELAALPEQRSIRLWSRRPEHRAFLELRLGSAELPSRKEVSLPPRGQIPAEEWDRLSEVFERYRTIPEVPLLERLDRSGSIGVAGDLFWAEEIARAMIVQLLAQHSPAGLVFTAFAEPHQAEQDWSWLKWVPHADSPYSPLGAPHLAADERSASVLLTALEGLIQRRQEAARRAVVRSRIEGSAADAKERLAPASDAPITPAVVVFVLSDRIVDRTRLVGLAEDGPDVGVHVVWVARELGEVPAACRTVVEALADGWRAHFVREGEIVAMSGIESLPRPVAERFGRAMAPIVDAGARVLDESDLPRSVALAQIVPGDILGGAESILRNWHGTDSLVAGWRPGVERDAGRLAAIVGQGSAGPVEIDLRTHGPHALVGGTTGSGKSEFLQAWIFSLAANYAPDRLTFLLVDYKGGAAFADCVELPHTVGLVTDLNTHLVRRALTSLRAELRYREELLAEKGAKDLIALERRGDPDTPPALVIVIDEFAALVNEIPDFVDGVIDVAQRGRSLGLHLVMATQRPAGVIKDNLRANTNLRVALRMADHADSSDVIGVADAAEFSPEVPGRAALKVGAGRLSHLQSGYLGGRSESDHREPVEIRDLGFGEHTPWAMTPEVQRGSRRARKGPRDIEVLAANIRSAAEAASTRPPRKPWVDQLPEVLPLDAVASAAARSSAAEKDFALTVGLRDEPQLQRQSPYLLPLAEAGNLAIFGGAGSGKTTALITAACAAVRDFPEVQLYGLDCAGGRLTALAELPNTGDVVLLDERDRMLRLLGLLKSVVAERTAGGSSEPPLLLLLDGFSAFRDSYEHAGGGVDPFADLVEIAQRGRTAGVHVLLTSERSAGMPMSLASTISERLVLRLPSENDYNLLGVPRDVLDEAAPGRALRIGSDEEIQLAVPGAGAEPTDTDSAIADLAEAQRRAGTVRPTGVPPVPETLSRDELSRSSGTAAPFAIDTIHLAAIPAPEQGFLLVTGPAGSGRSTAIRSLLAAFEEQADQRDGLDAVLISPRRSTLRELPIWSEVADSPASRESAIGRLTVALGGQPAKAAGLPLLPLIGTDPVAVQEEPAATPAEPFPIPGRRGVVVIEDIGGFDGTGDEQRLAALLKLLRRSELTTVIEGENATINSVWELASPLRGARWALALQPDSNDQPSVFTTPFAHAKRADFPPGRGLLVRSTGQIGIHVALP</sequence>
<feature type="region of interest" description="Disordered" evidence="5">
    <location>
        <begin position="1259"/>
        <end position="1281"/>
    </location>
</feature>
<gene>
    <name evidence="9" type="ORF">B4915_13175</name>
</gene>
<feature type="binding site" evidence="4">
    <location>
        <begin position="717"/>
        <end position="724"/>
    </location>
    <ligand>
        <name>ATP</name>
        <dbReference type="ChEBI" id="CHEBI:30616"/>
    </ligand>
</feature>
<feature type="transmembrane region" description="Helical" evidence="6">
    <location>
        <begin position="268"/>
        <end position="294"/>
    </location>
</feature>
<dbReference type="CDD" id="cd01127">
    <property type="entry name" value="TrwB_TraG_TraD_VirD4"/>
    <property type="match status" value="1"/>
</dbReference>
<dbReference type="PANTHER" id="PTHR22683">
    <property type="entry name" value="SPORULATION PROTEIN RELATED"/>
    <property type="match status" value="1"/>
</dbReference>
<name>A0A2S9QKG8_9MICO</name>
<dbReference type="InterPro" id="IPR002543">
    <property type="entry name" value="FtsK_dom"/>
</dbReference>
<accession>A0A2S9QKG8</accession>
<keyword evidence="6" id="KW-1133">Transmembrane helix</keyword>
<evidence type="ECO:0000256" key="3">
    <source>
        <dbReference type="ARBA" id="ARBA00022840"/>
    </source>
</evidence>
<evidence type="ECO:0000259" key="8">
    <source>
        <dbReference type="PROSITE" id="PS50901"/>
    </source>
</evidence>
<feature type="binding site" evidence="4">
    <location>
        <begin position="1050"/>
        <end position="1057"/>
    </location>
    <ligand>
        <name>ATP</name>
        <dbReference type="ChEBI" id="CHEBI:30616"/>
    </ligand>
</feature>
<reference evidence="9 10" key="1">
    <citation type="journal article" date="2017" name="New Microbes New Infect">
        <title>Genome sequence of 'Leucobacter massiliensis' sp. nov. isolated from human pharynx after travel to the 2014 Hajj.</title>
        <authorList>
            <person name="Leangapichart T."/>
            <person name="Gautret P."/>
            <person name="Nguyen T.T."/>
            <person name="Armstrong N."/>
            <person name="Rolain J.M."/>
        </authorList>
    </citation>
    <scope>NUCLEOTIDE SEQUENCE [LARGE SCALE GENOMIC DNA]</scope>
    <source>
        <strain evidence="9 10">122RC15</strain>
    </source>
</reference>
<evidence type="ECO:0000313" key="10">
    <source>
        <dbReference type="Proteomes" id="UP000238650"/>
    </source>
</evidence>
<dbReference type="Gene3D" id="3.40.50.300">
    <property type="entry name" value="P-loop containing nucleotide triphosphate hydrolases"/>
    <property type="match status" value="4"/>
</dbReference>
<dbReference type="PROSITE" id="PS50006">
    <property type="entry name" value="FHA_DOMAIN"/>
    <property type="match status" value="1"/>
</dbReference>
<dbReference type="OrthoDB" id="9807790at2"/>
<feature type="domain" description="FHA" evidence="7">
    <location>
        <begin position="131"/>
        <end position="180"/>
    </location>
</feature>
<dbReference type="CDD" id="cd00060">
    <property type="entry name" value="FHA"/>
    <property type="match status" value="1"/>
</dbReference>
<dbReference type="InterPro" id="IPR027417">
    <property type="entry name" value="P-loop_NTPase"/>
</dbReference>
<feature type="domain" description="FtsK" evidence="8">
    <location>
        <begin position="1033"/>
        <end position="1205"/>
    </location>
</feature>
<dbReference type="EMBL" id="MWZD01000023">
    <property type="protein sequence ID" value="PRI10084.1"/>
    <property type="molecule type" value="Genomic_DNA"/>
</dbReference>
<dbReference type="GO" id="GO:0005524">
    <property type="term" value="F:ATP binding"/>
    <property type="evidence" value="ECO:0007669"/>
    <property type="project" value="UniProtKB-UniRule"/>
</dbReference>
<dbReference type="Gene3D" id="2.60.200.20">
    <property type="match status" value="1"/>
</dbReference>
<evidence type="ECO:0000256" key="5">
    <source>
        <dbReference type="SAM" id="MobiDB-lite"/>
    </source>
</evidence>
<dbReference type="PROSITE" id="PS50901">
    <property type="entry name" value="FTSK"/>
    <property type="match status" value="2"/>
</dbReference>
<dbReference type="PANTHER" id="PTHR22683:SF1">
    <property type="entry name" value="TYPE VII SECRETION SYSTEM PROTEIN ESSC"/>
    <property type="match status" value="1"/>
</dbReference>
<feature type="region of interest" description="Disordered" evidence="5">
    <location>
        <begin position="938"/>
        <end position="965"/>
    </location>
</feature>
<protein>
    <recommendedName>
        <fullName evidence="11">Cell division protein FtsK</fullName>
    </recommendedName>
</protein>
<dbReference type="InterPro" id="IPR003593">
    <property type="entry name" value="AAA+_ATPase"/>
</dbReference>